<dbReference type="PANTHER" id="PTHR34796:SF1">
    <property type="entry name" value="EXPRESSED PROTEIN"/>
    <property type="match status" value="1"/>
</dbReference>
<protein>
    <submittedName>
        <fullName evidence="1">Uncharacterized protein</fullName>
    </submittedName>
</protein>
<dbReference type="InterPro" id="IPR023203">
    <property type="entry name" value="TTHA0068_sf"/>
</dbReference>
<proteinExistence type="predicted"/>
<comment type="caution">
    <text evidence="1">The sequence shown here is derived from an EMBL/GenBank/DDBJ whole genome shotgun (WGS) entry which is preliminary data.</text>
</comment>
<gene>
    <name evidence="1" type="ORF">Cgig2_014407</name>
</gene>
<dbReference type="Gene3D" id="1.10.3450.10">
    <property type="entry name" value="TTHA0068-like"/>
    <property type="match status" value="1"/>
</dbReference>
<dbReference type="EMBL" id="JAKOGI010002009">
    <property type="protein sequence ID" value="KAJ8423261.1"/>
    <property type="molecule type" value="Genomic_DNA"/>
</dbReference>
<reference evidence="1" key="1">
    <citation type="submission" date="2022-04" db="EMBL/GenBank/DDBJ databases">
        <title>Carnegiea gigantea Genome sequencing and assembly v2.</title>
        <authorList>
            <person name="Copetti D."/>
            <person name="Sanderson M.J."/>
            <person name="Burquez A."/>
            <person name="Wojciechowski M.F."/>
        </authorList>
    </citation>
    <scope>NUCLEOTIDE SEQUENCE</scope>
    <source>
        <strain evidence="1">SGP5-SGP5p</strain>
        <tissue evidence="1">Aerial part</tissue>
    </source>
</reference>
<organism evidence="1 2">
    <name type="scientific">Carnegiea gigantea</name>
    <dbReference type="NCBI Taxonomy" id="171969"/>
    <lineage>
        <taxon>Eukaryota</taxon>
        <taxon>Viridiplantae</taxon>
        <taxon>Streptophyta</taxon>
        <taxon>Embryophyta</taxon>
        <taxon>Tracheophyta</taxon>
        <taxon>Spermatophyta</taxon>
        <taxon>Magnoliopsida</taxon>
        <taxon>eudicotyledons</taxon>
        <taxon>Gunneridae</taxon>
        <taxon>Pentapetalae</taxon>
        <taxon>Caryophyllales</taxon>
        <taxon>Cactineae</taxon>
        <taxon>Cactaceae</taxon>
        <taxon>Cactoideae</taxon>
        <taxon>Echinocereeae</taxon>
        <taxon>Carnegiea</taxon>
    </lineage>
</organism>
<dbReference type="InterPro" id="IPR005500">
    <property type="entry name" value="DUF309"/>
</dbReference>
<dbReference type="SUPFAM" id="SSF140663">
    <property type="entry name" value="TTHA0068-like"/>
    <property type="match status" value="1"/>
</dbReference>
<dbReference type="Proteomes" id="UP001153076">
    <property type="component" value="Unassembled WGS sequence"/>
</dbReference>
<keyword evidence="2" id="KW-1185">Reference proteome</keyword>
<evidence type="ECO:0000313" key="1">
    <source>
        <dbReference type="EMBL" id="KAJ8423261.1"/>
    </source>
</evidence>
<accession>A0A9Q1JK84</accession>
<name>A0A9Q1JK84_9CARY</name>
<dbReference type="PANTHER" id="PTHR34796">
    <property type="entry name" value="EXPRESSED PROTEIN"/>
    <property type="match status" value="1"/>
</dbReference>
<sequence length="238" mass="27586">MQCLPHKQALFSPRHHHSPLITTNFLSPTSNLTKCNRRSCSFLTRYRSITFRKDKEEDEDWRPNSASDCSSRFEEAVKLFNEREYYARHDVLESIWHDSDDPLRTLCMLAFSSRKGATMELGEAVCKLRKLNFKTGPFHQFEQGISAVLHFICQTQLELAACNEDFSLTMEQTERSYQFLESFDAGQRLYFLEKENEDDILYTYILFDPQISYGGKGVSPNQGKVANLASHFRPSHGM</sequence>
<dbReference type="Pfam" id="PF03745">
    <property type="entry name" value="DUF309"/>
    <property type="match status" value="1"/>
</dbReference>
<dbReference type="AlphaFoldDB" id="A0A9Q1JK84"/>
<evidence type="ECO:0000313" key="2">
    <source>
        <dbReference type="Proteomes" id="UP001153076"/>
    </source>
</evidence>
<dbReference type="OrthoDB" id="2020115at2759"/>